<evidence type="ECO:0000313" key="4">
    <source>
        <dbReference type="EMBL" id="AVR98686.1"/>
    </source>
</evidence>
<protein>
    <submittedName>
        <fullName evidence="4">Delta-12-desaturase</fullName>
    </submittedName>
</protein>
<dbReference type="Pfam" id="PF00561">
    <property type="entry name" value="Abhydrolase_1"/>
    <property type="match status" value="1"/>
</dbReference>
<gene>
    <name evidence="4" type="ORF">C9I28_25910</name>
</gene>
<dbReference type="EMBL" id="CP028324">
    <property type="protein sequence ID" value="AVR98686.1"/>
    <property type="molecule type" value="Genomic_DNA"/>
</dbReference>
<dbReference type="Pfam" id="PF08386">
    <property type="entry name" value="Abhydrolase_4"/>
    <property type="match status" value="1"/>
</dbReference>
<name>A0A2R4CGE2_9BURK</name>
<feature type="compositionally biased region" description="Low complexity" evidence="1">
    <location>
        <begin position="1"/>
        <end position="15"/>
    </location>
</feature>
<feature type="domain" description="Peptidase S33 tripeptidyl aminopeptidase-like C-terminal" evidence="3">
    <location>
        <begin position="240"/>
        <end position="304"/>
    </location>
</feature>
<dbReference type="KEGG" id="masz:C9I28_25910"/>
<evidence type="ECO:0000256" key="1">
    <source>
        <dbReference type="SAM" id="MobiDB-lite"/>
    </source>
</evidence>
<dbReference type="Gene3D" id="3.40.50.1820">
    <property type="entry name" value="alpha/beta hydrolase"/>
    <property type="match status" value="1"/>
</dbReference>
<feature type="domain" description="AB hydrolase-1" evidence="2">
    <location>
        <begin position="91"/>
        <end position="216"/>
    </location>
</feature>
<dbReference type="AlphaFoldDB" id="A0A2R4CGE2"/>
<accession>A0A2R4CGE2</accession>
<dbReference type="PANTHER" id="PTHR43689:SF8">
    <property type="entry name" value="ALPHA_BETA-HYDROLASES SUPERFAMILY PROTEIN"/>
    <property type="match status" value="1"/>
</dbReference>
<dbReference type="InterPro" id="IPR013595">
    <property type="entry name" value="Pept_S33_TAP-like_C"/>
</dbReference>
<dbReference type="OrthoDB" id="9799989at2"/>
<dbReference type="InterPro" id="IPR029058">
    <property type="entry name" value="AB_hydrolase_fold"/>
</dbReference>
<evidence type="ECO:0000313" key="5">
    <source>
        <dbReference type="Proteomes" id="UP000240505"/>
    </source>
</evidence>
<feature type="region of interest" description="Disordered" evidence="1">
    <location>
        <begin position="1"/>
        <end position="20"/>
    </location>
</feature>
<reference evidence="4 5" key="1">
    <citation type="submission" date="2018-03" db="EMBL/GenBank/DDBJ databases">
        <title>Massilia armeniaca sp. nov., isolated from desert soil.</title>
        <authorList>
            <person name="Huang H."/>
            <person name="Ren M."/>
        </authorList>
    </citation>
    <scope>NUCLEOTIDE SEQUENCE [LARGE SCALE GENOMIC DNA]</scope>
    <source>
        <strain evidence="4 5">ZMN-3</strain>
    </source>
</reference>
<organism evidence="4 5">
    <name type="scientific">Pseudoduganella armeniaca</name>
    <dbReference type="NCBI Taxonomy" id="2072590"/>
    <lineage>
        <taxon>Bacteria</taxon>
        <taxon>Pseudomonadati</taxon>
        <taxon>Pseudomonadota</taxon>
        <taxon>Betaproteobacteria</taxon>
        <taxon>Burkholderiales</taxon>
        <taxon>Oxalobacteraceae</taxon>
        <taxon>Telluria group</taxon>
        <taxon>Pseudoduganella</taxon>
    </lineage>
</organism>
<dbReference type="SUPFAM" id="SSF53474">
    <property type="entry name" value="alpha/beta-Hydrolases"/>
    <property type="match status" value="1"/>
</dbReference>
<proteinExistence type="predicted"/>
<dbReference type="InterPro" id="IPR000073">
    <property type="entry name" value="AB_hydrolase_1"/>
</dbReference>
<evidence type="ECO:0000259" key="3">
    <source>
        <dbReference type="Pfam" id="PF08386"/>
    </source>
</evidence>
<dbReference type="RefSeq" id="WP_107144019.1">
    <property type="nucleotide sequence ID" value="NZ_CP028324.1"/>
</dbReference>
<dbReference type="PANTHER" id="PTHR43689">
    <property type="entry name" value="HYDROLASE"/>
    <property type="match status" value="1"/>
</dbReference>
<sequence length="314" mass="33212">MTDITSPSPRLSQQPAAPPAPGIGALLAQAGYRLGGRLAPKLAGRIAADAFGRSRSKGGRTEFRMPLGAQTFDIAGNDDVRRGYLWKNDGPTVLLVHGWGSDSSSMIGFVKPLLALGFQVAAFDAPAHGESAGNKTTMTRFVAAVGAAIKSLGNVQVIIGHSLGSIASVAAVAKASPEHARAVQRLVLIAAPVSLSTVLERWANSHQQQLPRTVTDRIYDRLLVQNGVPVSHWDISVLGAAMDVPVLVVHDELDPVVPLTEAQRLLRSLKNVRLEQTSGLGHSRILSAAPVKELITRFVGDARLTSTKLESGND</sequence>
<keyword evidence="5" id="KW-1185">Reference proteome</keyword>
<dbReference type="Proteomes" id="UP000240505">
    <property type="component" value="Chromosome"/>
</dbReference>
<evidence type="ECO:0000259" key="2">
    <source>
        <dbReference type="Pfam" id="PF00561"/>
    </source>
</evidence>